<dbReference type="AlphaFoldDB" id="A0A430FMP6"/>
<feature type="transmembrane region" description="Helical" evidence="1">
    <location>
        <begin position="705"/>
        <end position="729"/>
    </location>
</feature>
<dbReference type="EMBL" id="QXGL01000001">
    <property type="protein sequence ID" value="RSX54001.1"/>
    <property type="molecule type" value="Genomic_DNA"/>
</dbReference>
<feature type="transmembrane region" description="Helical" evidence="1">
    <location>
        <begin position="414"/>
        <end position="435"/>
    </location>
</feature>
<dbReference type="RefSeq" id="WP_125979295.1">
    <property type="nucleotide sequence ID" value="NZ_QXGL01000001.1"/>
</dbReference>
<keyword evidence="1" id="KW-0472">Membrane</keyword>
<keyword evidence="4" id="KW-1185">Reference proteome</keyword>
<evidence type="ECO:0000313" key="3">
    <source>
        <dbReference type="EMBL" id="RSX54001.1"/>
    </source>
</evidence>
<evidence type="ECO:0000259" key="2">
    <source>
        <dbReference type="Pfam" id="PF13632"/>
    </source>
</evidence>
<name>A0A430FMP6_9BIFI</name>
<accession>A0A430FMP6</accession>
<comment type="caution">
    <text evidence="3">The sequence shown here is derived from an EMBL/GenBank/DDBJ whole genome shotgun (WGS) entry which is preliminary data.</text>
</comment>
<sequence length="1043" mass="112081">MTSTGTTDDLQQIVADLLASRPYSHRQEVDPTIAAVVTVEDDLRFFPDTMRAVLSQSVLPGVIVVADCTGSIAQPVQSTFEVITAPAGPATFVPEPQTVAVRLVRAKGARSFSHAVSKALQYAEIGPTTRAIWMLHDDSRPACDDCLERLLEAWRNTPTASLLGAKQLDWQGLNLHDVGSYAYHHDIRSLVVDGEPDQEQYDTRRDVFCVSLAGALMPVETLHATKGGDAWFTSFAESRDLGRRICVSGGRVVVVPQARIAHRRARFEGVRTKGGAALEEGRTVNNAMMRMVARQRYAYTDMRLMMWPLVWVASVIISFGRAVAALFAKRPFEACCELCLPWRDLFSLPRAIAARRRLTRCSRVGISRLSALVANRQQVAQWHDRVQALNDQRHVVLLSPLAKAHLHRRAIQRWLLALLMAALCEAAVVATHWTVLRQVFGGGYLYSDVLLPTGGSFAELVRSATTSWVFGGGVSAPPAPGLLVLMGASILTFGHVSAAMALIVFAAAPLAALSFWALAGVFTRSDFVRVACGLLWVSMGAALGLFAQANLPMLTVMVFLPGAFAFVFRAVGMYHTEDQDRSHHSVQAAALAALCFIPVVAAEPQLMLSLIVVFLFFLIAVRSHRAMLLLIPLPAAICIAPTIVNAIHHASEGAWRQLFGDIMLPSHAANGSPAARGFIDLFTQALGVDVHADWLTWLRTGDLPAILLLTVFAVLLVLAIVALLLPFALRASRMMWVVMIAGALLSCVSARVTIAVDSDGAVAGSALPGIVMCLLGGLSGASFVSGIAVRRFRLLRRSSGTAALEGATAAARLAAVRVFAAHVGRTLLVIVLVAGTAACSAWSLSADRASSPHTSYSGLPMVAVDYLERNPNHRILALSAQSPTSVQYTVMRTSRGDLLDSSPAERARIASTGVSATDASIASASARLLANADSEAIAAISSLGFGGIYVASSTDEGTQQAIERLASNITASDGTQSVVSNSAGTYYRLTLTDADAQHIDVTVQQHQQHNPWRYAWLWSMGIIVALYCLVAVPRSRRIIEEDS</sequence>
<dbReference type="SUPFAM" id="SSF53448">
    <property type="entry name" value="Nucleotide-diphospho-sugar transferases"/>
    <property type="match status" value="1"/>
</dbReference>
<feature type="transmembrane region" description="Helical" evidence="1">
    <location>
        <begin position="628"/>
        <end position="648"/>
    </location>
</feature>
<dbReference type="OrthoDB" id="3734530at2"/>
<feature type="transmembrane region" description="Helical" evidence="1">
    <location>
        <begin position="584"/>
        <end position="600"/>
    </location>
</feature>
<feature type="transmembrane region" description="Helical" evidence="1">
    <location>
        <begin position="527"/>
        <end position="547"/>
    </location>
</feature>
<feature type="transmembrane region" description="Helical" evidence="1">
    <location>
        <begin position="1014"/>
        <end position="1032"/>
    </location>
</feature>
<dbReference type="Gene3D" id="3.90.550.10">
    <property type="entry name" value="Spore Coat Polysaccharide Biosynthesis Protein SpsA, Chain A"/>
    <property type="match status" value="1"/>
</dbReference>
<gene>
    <name evidence="3" type="ORF">D2E25_0307</name>
</gene>
<feature type="transmembrane region" description="Helical" evidence="1">
    <location>
        <begin position="304"/>
        <end position="324"/>
    </location>
</feature>
<dbReference type="Proteomes" id="UP000287533">
    <property type="component" value="Unassembled WGS sequence"/>
</dbReference>
<evidence type="ECO:0000256" key="1">
    <source>
        <dbReference type="SAM" id="Phobius"/>
    </source>
</evidence>
<feature type="transmembrane region" description="Helical" evidence="1">
    <location>
        <begin position="736"/>
        <end position="754"/>
    </location>
</feature>
<dbReference type="InterPro" id="IPR001173">
    <property type="entry name" value="Glyco_trans_2-like"/>
</dbReference>
<feature type="domain" description="Glycosyltransferase 2-like" evidence="2">
    <location>
        <begin position="132"/>
        <end position="316"/>
    </location>
</feature>
<feature type="transmembrane region" description="Helical" evidence="1">
    <location>
        <begin position="827"/>
        <end position="845"/>
    </location>
</feature>
<dbReference type="Pfam" id="PF13632">
    <property type="entry name" value="Glyco_trans_2_3"/>
    <property type="match status" value="1"/>
</dbReference>
<feature type="transmembrane region" description="Helical" evidence="1">
    <location>
        <begin position="553"/>
        <end position="572"/>
    </location>
</feature>
<organism evidence="3 4">
    <name type="scientific">Bifidobacterium goeldii</name>
    <dbReference type="NCBI Taxonomy" id="2306975"/>
    <lineage>
        <taxon>Bacteria</taxon>
        <taxon>Bacillati</taxon>
        <taxon>Actinomycetota</taxon>
        <taxon>Actinomycetes</taxon>
        <taxon>Bifidobacteriales</taxon>
        <taxon>Bifidobacteriaceae</taxon>
        <taxon>Bifidobacterium</taxon>
    </lineage>
</organism>
<keyword evidence="1" id="KW-0812">Transmembrane</keyword>
<reference evidence="3 4" key="1">
    <citation type="submission" date="2018-09" db="EMBL/GenBank/DDBJ databases">
        <title>Characterization of the phylogenetic diversity of five novel species belonging to the genus Bifidobacterium.</title>
        <authorList>
            <person name="Lugli G.A."/>
            <person name="Duranti S."/>
            <person name="Milani C."/>
        </authorList>
    </citation>
    <scope>NUCLEOTIDE SEQUENCE [LARGE SCALE GENOMIC DNA]</scope>
    <source>
        <strain evidence="3 4">2034B</strain>
    </source>
</reference>
<protein>
    <recommendedName>
        <fullName evidence="2">Glycosyltransferase 2-like domain-containing protein</fullName>
    </recommendedName>
</protein>
<feature type="transmembrane region" description="Helical" evidence="1">
    <location>
        <begin position="482"/>
        <end position="515"/>
    </location>
</feature>
<evidence type="ECO:0000313" key="4">
    <source>
        <dbReference type="Proteomes" id="UP000287533"/>
    </source>
</evidence>
<feature type="transmembrane region" description="Helical" evidence="1">
    <location>
        <begin position="766"/>
        <end position="789"/>
    </location>
</feature>
<keyword evidence="1" id="KW-1133">Transmembrane helix</keyword>
<proteinExistence type="predicted"/>
<dbReference type="InterPro" id="IPR029044">
    <property type="entry name" value="Nucleotide-diphossugar_trans"/>
</dbReference>